<keyword evidence="3" id="KW-1185">Reference proteome</keyword>
<evidence type="ECO:0000313" key="3">
    <source>
        <dbReference type="Proteomes" id="UP000075714"/>
    </source>
</evidence>
<dbReference type="Proteomes" id="UP000075714">
    <property type="component" value="Unassembled WGS sequence"/>
</dbReference>
<reference evidence="3" key="1">
    <citation type="journal article" date="2016" name="Nat. Commun.">
        <title>The Gonium pectorale genome demonstrates co-option of cell cycle regulation during the evolution of multicellularity.</title>
        <authorList>
            <person name="Hanschen E.R."/>
            <person name="Marriage T.N."/>
            <person name="Ferris P.J."/>
            <person name="Hamaji T."/>
            <person name="Toyoda A."/>
            <person name="Fujiyama A."/>
            <person name="Neme R."/>
            <person name="Noguchi H."/>
            <person name="Minakuchi Y."/>
            <person name="Suzuki M."/>
            <person name="Kawai-Toyooka H."/>
            <person name="Smith D.R."/>
            <person name="Sparks H."/>
            <person name="Anderson J."/>
            <person name="Bakaric R."/>
            <person name="Luria V."/>
            <person name="Karger A."/>
            <person name="Kirschner M.W."/>
            <person name="Durand P.M."/>
            <person name="Michod R.E."/>
            <person name="Nozaki H."/>
            <person name="Olson B.J."/>
        </authorList>
    </citation>
    <scope>NUCLEOTIDE SEQUENCE [LARGE SCALE GENOMIC DNA]</scope>
    <source>
        <strain evidence="3">NIES-2863</strain>
    </source>
</reference>
<evidence type="ECO:0000313" key="2">
    <source>
        <dbReference type="EMBL" id="KXZ56623.1"/>
    </source>
</evidence>
<feature type="region of interest" description="Disordered" evidence="1">
    <location>
        <begin position="218"/>
        <end position="273"/>
    </location>
</feature>
<dbReference type="InterPro" id="IPR010736">
    <property type="entry name" value="SHIPPO-rpt"/>
</dbReference>
<sequence length="273" mass="29724">MGASRDGREKVFISQTHVEVDRKCREGPGHIYNVPGALNRQPEARKETAASYSFAHTARLKEAPSTTPAPGTYQPVVTSIGDQSVSRHLSPSRVLFGTGTRDQAQKLFLSSRHVQQQRGTLGSPPGSYDVPGAMGHQVASVKPSSPSFSLPRTDRLKDKYEALSKTMPAAGQYETWNSIGKQTLSLSRTMPAYGFGSSSRDKESARFITSSHAASLRGRFSPNNYDRQQPHNLTSFGKQSLSVKQNVPAYGFGSQPRMAFKTSQTPGPGSYEN</sequence>
<dbReference type="PANTHER" id="PTHR40429:SF1">
    <property type="entry name" value="FLAGELLAR ASSOCIATED PROTEIN"/>
    <property type="match status" value="1"/>
</dbReference>
<dbReference type="EMBL" id="LSYV01000002">
    <property type="protein sequence ID" value="KXZ56623.1"/>
    <property type="molecule type" value="Genomic_DNA"/>
</dbReference>
<dbReference type="Pfam" id="PF07004">
    <property type="entry name" value="SHIPPO-rpt"/>
    <property type="match status" value="4"/>
</dbReference>
<dbReference type="AlphaFoldDB" id="A0A150H3K6"/>
<evidence type="ECO:0008006" key="4">
    <source>
        <dbReference type="Google" id="ProtNLM"/>
    </source>
</evidence>
<accession>A0A150H3K6</accession>
<evidence type="ECO:0000256" key="1">
    <source>
        <dbReference type="SAM" id="MobiDB-lite"/>
    </source>
</evidence>
<gene>
    <name evidence="2" type="ORF">GPECTOR_1g561</name>
</gene>
<proteinExistence type="predicted"/>
<comment type="caution">
    <text evidence="2">The sequence shown here is derived from an EMBL/GenBank/DDBJ whole genome shotgun (WGS) entry which is preliminary data.</text>
</comment>
<dbReference type="PANTHER" id="PTHR40429">
    <property type="entry name" value="FLAGELLAR ASSOCIATED PROTEIN"/>
    <property type="match status" value="1"/>
</dbReference>
<dbReference type="STRING" id="33097.A0A150H3K6"/>
<dbReference type="OrthoDB" id="525812at2759"/>
<name>A0A150H3K6_GONPE</name>
<protein>
    <recommendedName>
        <fullName evidence="4">Flagellar associated protein</fullName>
    </recommendedName>
</protein>
<organism evidence="2 3">
    <name type="scientific">Gonium pectorale</name>
    <name type="common">Green alga</name>
    <dbReference type="NCBI Taxonomy" id="33097"/>
    <lineage>
        <taxon>Eukaryota</taxon>
        <taxon>Viridiplantae</taxon>
        <taxon>Chlorophyta</taxon>
        <taxon>core chlorophytes</taxon>
        <taxon>Chlorophyceae</taxon>
        <taxon>CS clade</taxon>
        <taxon>Chlamydomonadales</taxon>
        <taxon>Volvocaceae</taxon>
        <taxon>Gonium</taxon>
    </lineage>
</organism>
<feature type="compositionally biased region" description="Polar residues" evidence="1">
    <location>
        <begin position="261"/>
        <end position="273"/>
    </location>
</feature>
<feature type="compositionally biased region" description="Polar residues" evidence="1">
    <location>
        <begin position="221"/>
        <end position="245"/>
    </location>
</feature>